<keyword evidence="1" id="KW-0472">Membrane</keyword>
<name>A0ABW0BRU4_9ACTN</name>
<dbReference type="RefSeq" id="WP_378593932.1">
    <property type="nucleotide sequence ID" value="NZ_JBHSKD010000029.1"/>
</dbReference>
<keyword evidence="1" id="KW-0812">Transmembrane</keyword>
<feature type="transmembrane region" description="Helical" evidence="1">
    <location>
        <begin position="158"/>
        <end position="187"/>
    </location>
</feature>
<accession>A0ABW0BRU4</accession>
<dbReference type="Proteomes" id="UP001596087">
    <property type="component" value="Unassembled WGS sequence"/>
</dbReference>
<evidence type="ECO:0000313" key="2">
    <source>
        <dbReference type="EMBL" id="MFC5179612.1"/>
    </source>
</evidence>
<organism evidence="2 3">
    <name type="scientific">Nocardioides taihuensis</name>
    <dbReference type="NCBI Taxonomy" id="1835606"/>
    <lineage>
        <taxon>Bacteria</taxon>
        <taxon>Bacillati</taxon>
        <taxon>Actinomycetota</taxon>
        <taxon>Actinomycetes</taxon>
        <taxon>Propionibacteriales</taxon>
        <taxon>Nocardioidaceae</taxon>
        <taxon>Nocardioides</taxon>
    </lineage>
</organism>
<keyword evidence="1" id="KW-1133">Transmembrane helix</keyword>
<evidence type="ECO:0000256" key="1">
    <source>
        <dbReference type="SAM" id="Phobius"/>
    </source>
</evidence>
<dbReference type="EMBL" id="JBHSKD010000029">
    <property type="protein sequence ID" value="MFC5179612.1"/>
    <property type="molecule type" value="Genomic_DNA"/>
</dbReference>
<keyword evidence="3" id="KW-1185">Reference proteome</keyword>
<gene>
    <name evidence="2" type="ORF">ACFPGP_23265</name>
</gene>
<proteinExistence type="predicted"/>
<feature type="transmembrane region" description="Helical" evidence="1">
    <location>
        <begin position="298"/>
        <end position="317"/>
    </location>
</feature>
<feature type="transmembrane region" description="Helical" evidence="1">
    <location>
        <begin position="207"/>
        <end position="228"/>
    </location>
</feature>
<reference evidence="3" key="1">
    <citation type="journal article" date="2019" name="Int. J. Syst. Evol. Microbiol.">
        <title>The Global Catalogue of Microorganisms (GCM) 10K type strain sequencing project: providing services to taxonomists for standard genome sequencing and annotation.</title>
        <authorList>
            <consortium name="The Broad Institute Genomics Platform"/>
            <consortium name="The Broad Institute Genome Sequencing Center for Infectious Disease"/>
            <person name="Wu L."/>
            <person name="Ma J."/>
        </authorList>
    </citation>
    <scope>NUCLEOTIDE SEQUENCE [LARGE SCALE GENOMIC DNA]</scope>
    <source>
        <strain evidence="3">DFY41</strain>
    </source>
</reference>
<sequence>MRLLRVELARMRMRRAVVLLVVACFAVPALVWMSTYWNTREVSQAEKDQAAVQLQRTLEDPQTQRPYERCLASPDKFGIAPGDDARTRCEDMLLPTIDSYLSRSPLSLEDEMVSSGPTVAVLLTLMLALIGTTFAGHDWNTGSLGNQLIFEPRRVRVWWAKALAVTIGGAAVGAASLLLYWGGLWLLANVRGIDVPHSVVADVTTHASRALLLAVGAALLAYALTMLFRNTVATLGVLFGINLLAPLLLSSSGINNAERWMPHVNFTAVLQGGTTYYNPDLSDCAGDICQESLSSTAALTYFAVALVVVVVVSVWSFRRRDVP</sequence>
<feature type="transmembrane region" description="Helical" evidence="1">
    <location>
        <begin position="118"/>
        <end position="137"/>
    </location>
</feature>
<feature type="transmembrane region" description="Helical" evidence="1">
    <location>
        <begin position="235"/>
        <end position="254"/>
    </location>
</feature>
<protein>
    <submittedName>
        <fullName evidence="2">ABC transporter permease subunit</fullName>
    </submittedName>
</protein>
<evidence type="ECO:0000313" key="3">
    <source>
        <dbReference type="Proteomes" id="UP001596087"/>
    </source>
</evidence>
<comment type="caution">
    <text evidence="2">The sequence shown here is derived from an EMBL/GenBank/DDBJ whole genome shotgun (WGS) entry which is preliminary data.</text>
</comment>